<evidence type="ECO:0000256" key="3">
    <source>
        <dbReference type="ARBA" id="ARBA00012891"/>
    </source>
</evidence>
<evidence type="ECO:0000256" key="7">
    <source>
        <dbReference type="SAM" id="MobiDB-lite"/>
    </source>
</evidence>
<dbReference type="Proteomes" id="UP001430065">
    <property type="component" value="Unassembled WGS sequence"/>
</dbReference>
<evidence type="ECO:0000256" key="2">
    <source>
        <dbReference type="ARBA" id="ARBA00006645"/>
    </source>
</evidence>
<sequence length="373" mass="42375">MRRSQKAIKRFTRAVEASRHERRSAVSHAKTGPERDAAAEGLVYVSDDEPGLRRRRRGKGFVYLDARGKRVIRNAVIERIRLLAIPPAYADVWICANPRGHLQATGRDAKGRKQYRYHPRWRRVRDGGKFSHMAEFGAALPRIRRRVRNDLTLPGWPKEKVLALVVRLLDETLIRVGNEAYTTDNGSYGLTTLRSRHLRTQAGSLQLSFRAKSGQQSEVKLSNKRLVRLLRRVQQLPGQRLFQYLDEDGKRHAVDSGMVNDYLRDASQGDFTAKDFRTWAGTVQAVGLLAATPLPEDAGERSQQETINTVVREVATLLRNTPKVCRTSYIHPKAFTGWSSGELHRLVPAACVQHSRKLEQATLRFLKHRPRGA</sequence>
<dbReference type="PROSITE" id="PS52038">
    <property type="entry name" value="TOPO_IB_2"/>
    <property type="match status" value="1"/>
</dbReference>
<comment type="catalytic activity">
    <reaction evidence="1">
        <text>ATP-independent breakage of single-stranded DNA, followed by passage and rejoining.</text>
        <dbReference type="EC" id="5.6.2.1"/>
    </reaction>
</comment>
<dbReference type="InterPro" id="IPR013500">
    <property type="entry name" value="TopoI_cat_euk"/>
</dbReference>
<organism evidence="10 11">
    <name type="scientific">Dyella kyungheensis</name>
    <dbReference type="NCBI Taxonomy" id="1242174"/>
    <lineage>
        <taxon>Bacteria</taxon>
        <taxon>Pseudomonadati</taxon>
        <taxon>Pseudomonadota</taxon>
        <taxon>Gammaproteobacteria</taxon>
        <taxon>Lysobacterales</taxon>
        <taxon>Rhodanobacteraceae</taxon>
        <taxon>Dyella</taxon>
    </lineage>
</organism>
<gene>
    <name evidence="10" type="ORF">ISP20_13015</name>
</gene>
<dbReference type="InterPro" id="IPR014711">
    <property type="entry name" value="TopoI_cat_a-hlx-sub_euk"/>
</dbReference>
<dbReference type="Gene3D" id="3.90.15.10">
    <property type="entry name" value="Topoisomerase I, Chain A, domain 3"/>
    <property type="match status" value="1"/>
</dbReference>
<name>A0ABS2JVJ6_9GAMM</name>
<dbReference type="Pfam" id="PF21338">
    <property type="entry name" value="Top1B_N_bact"/>
    <property type="match status" value="1"/>
</dbReference>
<protein>
    <recommendedName>
        <fullName evidence="3">DNA topoisomerase</fullName>
        <ecNumber evidence="3">5.6.2.1</ecNumber>
    </recommendedName>
</protein>
<keyword evidence="4" id="KW-0799">Topoisomerase</keyword>
<evidence type="ECO:0000256" key="1">
    <source>
        <dbReference type="ARBA" id="ARBA00000213"/>
    </source>
</evidence>
<keyword evidence="5" id="KW-0238">DNA-binding</keyword>
<evidence type="ECO:0000256" key="5">
    <source>
        <dbReference type="ARBA" id="ARBA00023125"/>
    </source>
</evidence>
<comment type="caution">
    <text evidence="10">The sequence shown here is derived from an EMBL/GenBank/DDBJ whole genome shotgun (WGS) entry which is preliminary data.</text>
</comment>
<dbReference type="Pfam" id="PF01028">
    <property type="entry name" value="Topoisom_I"/>
    <property type="match status" value="1"/>
</dbReference>
<accession>A0ABS2JVJ6</accession>
<dbReference type="InterPro" id="IPR011010">
    <property type="entry name" value="DNA_brk_join_enz"/>
</dbReference>
<feature type="domain" description="DNA topoisomerase IB N-terminal" evidence="9">
    <location>
        <begin position="60"/>
        <end position="108"/>
    </location>
</feature>
<evidence type="ECO:0000259" key="9">
    <source>
        <dbReference type="Pfam" id="PF21338"/>
    </source>
</evidence>
<feature type="domain" description="DNA topoisomerase I catalytic core eukaryotic-type" evidence="8">
    <location>
        <begin position="121"/>
        <end position="327"/>
    </location>
</feature>
<feature type="region of interest" description="Disordered" evidence="7">
    <location>
        <begin position="1"/>
        <end position="34"/>
    </location>
</feature>
<dbReference type="InterPro" id="IPR049331">
    <property type="entry name" value="Top1B_N_bact"/>
</dbReference>
<dbReference type="InterPro" id="IPR001631">
    <property type="entry name" value="TopoI"/>
</dbReference>
<evidence type="ECO:0000256" key="4">
    <source>
        <dbReference type="ARBA" id="ARBA00023029"/>
    </source>
</evidence>
<feature type="compositionally biased region" description="Basic residues" evidence="7">
    <location>
        <begin position="1"/>
        <end position="12"/>
    </location>
</feature>
<dbReference type="SUPFAM" id="SSF56349">
    <property type="entry name" value="DNA breaking-rejoining enzymes"/>
    <property type="match status" value="1"/>
</dbReference>
<keyword evidence="6" id="KW-0413">Isomerase</keyword>
<dbReference type="InterPro" id="IPR035447">
    <property type="entry name" value="DNA_topo_I_N_sf"/>
</dbReference>
<dbReference type="PRINTS" id="PR00416">
    <property type="entry name" value="EUTPISMRASEI"/>
</dbReference>
<dbReference type="Gene3D" id="1.10.132.120">
    <property type="match status" value="1"/>
</dbReference>
<dbReference type="Gene3D" id="3.30.66.10">
    <property type="entry name" value="DNA topoisomerase I domain"/>
    <property type="match status" value="1"/>
</dbReference>
<evidence type="ECO:0000313" key="11">
    <source>
        <dbReference type="Proteomes" id="UP001430065"/>
    </source>
</evidence>
<dbReference type="EC" id="5.6.2.1" evidence="3"/>
<keyword evidence="11" id="KW-1185">Reference proteome</keyword>
<dbReference type="EMBL" id="JADIKC010000005">
    <property type="protein sequence ID" value="MBM7122078.1"/>
    <property type="molecule type" value="Genomic_DNA"/>
</dbReference>
<evidence type="ECO:0000256" key="6">
    <source>
        <dbReference type="ARBA" id="ARBA00023235"/>
    </source>
</evidence>
<reference evidence="10 11" key="1">
    <citation type="submission" date="2020-10" db="EMBL/GenBank/DDBJ databases">
        <title>Phylogeny of dyella-like bacteria.</title>
        <authorList>
            <person name="Fu J."/>
        </authorList>
    </citation>
    <scope>NUCLEOTIDE SEQUENCE [LARGE SCALE GENOMIC DNA]</scope>
    <source>
        <strain evidence="10 11">THG-B117</strain>
    </source>
</reference>
<evidence type="ECO:0000259" key="8">
    <source>
        <dbReference type="Pfam" id="PF01028"/>
    </source>
</evidence>
<evidence type="ECO:0000313" key="10">
    <source>
        <dbReference type="EMBL" id="MBM7122078.1"/>
    </source>
</evidence>
<proteinExistence type="inferred from homology"/>
<dbReference type="SUPFAM" id="SSF55869">
    <property type="entry name" value="DNA topoisomerase I domain"/>
    <property type="match status" value="1"/>
</dbReference>
<comment type="similarity">
    <text evidence="2">Belongs to the type IB topoisomerase family.</text>
</comment>